<comment type="caution">
    <text evidence="6">The sequence shown here is derived from an EMBL/GenBank/DDBJ whole genome shotgun (WGS) entry which is preliminary data.</text>
</comment>
<evidence type="ECO:0000256" key="1">
    <source>
        <dbReference type="ARBA" id="ARBA00005695"/>
    </source>
</evidence>
<dbReference type="GO" id="GO:0015833">
    <property type="term" value="P:peptide transport"/>
    <property type="evidence" value="ECO:0007669"/>
    <property type="project" value="TreeGrafter"/>
</dbReference>
<keyword evidence="2" id="KW-0813">Transport</keyword>
<keyword evidence="4" id="KW-0812">Transmembrane</keyword>
<dbReference type="InterPro" id="IPR030678">
    <property type="entry name" value="Peptide/Ni-bd"/>
</dbReference>
<dbReference type="Pfam" id="PF00496">
    <property type="entry name" value="SBP_bac_5"/>
    <property type="match status" value="1"/>
</dbReference>
<keyword evidence="4" id="KW-0472">Membrane</keyword>
<dbReference type="GO" id="GO:1904680">
    <property type="term" value="F:peptide transmembrane transporter activity"/>
    <property type="evidence" value="ECO:0007669"/>
    <property type="project" value="TreeGrafter"/>
</dbReference>
<evidence type="ECO:0000259" key="5">
    <source>
        <dbReference type="Pfam" id="PF00496"/>
    </source>
</evidence>
<accession>A0A0G0AR18</accession>
<evidence type="ECO:0000313" key="6">
    <source>
        <dbReference type="EMBL" id="KKP59438.1"/>
    </source>
</evidence>
<dbReference type="CDD" id="cd08513">
    <property type="entry name" value="PBP2_thermophilic_Hb8_like"/>
    <property type="match status" value="1"/>
</dbReference>
<keyword evidence="4" id="KW-1133">Transmembrane helix</keyword>
<evidence type="ECO:0000256" key="3">
    <source>
        <dbReference type="ARBA" id="ARBA00022729"/>
    </source>
</evidence>
<keyword evidence="3" id="KW-0732">Signal</keyword>
<dbReference type="Proteomes" id="UP000034927">
    <property type="component" value="Unassembled WGS sequence"/>
</dbReference>
<dbReference type="InterPro" id="IPR039424">
    <property type="entry name" value="SBP_5"/>
</dbReference>
<evidence type="ECO:0000256" key="2">
    <source>
        <dbReference type="ARBA" id="ARBA00022448"/>
    </source>
</evidence>
<reference evidence="6 7" key="1">
    <citation type="journal article" date="2015" name="Nature">
        <title>rRNA introns, odd ribosomes, and small enigmatic genomes across a large radiation of phyla.</title>
        <authorList>
            <person name="Brown C.T."/>
            <person name="Hug L.A."/>
            <person name="Thomas B.C."/>
            <person name="Sharon I."/>
            <person name="Castelle C.J."/>
            <person name="Singh A."/>
            <person name="Wilkins M.J."/>
            <person name="Williams K.H."/>
            <person name="Banfield J.F."/>
        </authorList>
    </citation>
    <scope>NUCLEOTIDE SEQUENCE [LARGE SCALE GENOMIC DNA]</scope>
</reference>
<dbReference type="InterPro" id="IPR000914">
    <property type="entry name" value="SBP_5_dom"/>
</dbReference>
<sequence>MNWNISSLISKLKRNKKSGNNLDQKLIQKIRPRSLPTWTQFKYLTNFLNPKEMRVFVSAIILVVATILSWGTIFVIQHSGTVPKLGGEYSEALIGQPKYINPLFASINDVDADISELIFSGLFRYGPDQKLIPDLAENYTVGNDNKTYDITLKQNISWSDGNPFTAGDVVYTFETIQNPEVGSPLLSAWQGVKVEKIDEFTVRFTLKQPFAPFLEALTTGILPEHVWSNINPSSIKLARYNLQPVGTGVWQFSKMVKDESGYIQTYTLTQNKHSAVKPYLNTIVFKFFNSYVEAASAIRSQNSLAISFFPYNLKEKIIGKNIIAYPIYLPQYTALFFNQTNQPNLKNADVRLALAKSINKNQLIQEVFAGDAKAIQSPILAGNLGYNPDLKTIPLDLEAATKLLDKTWVRIQPEEYFKIRRDTLIKTYQARIDAVTENSSSTPEIVSSTLENIEKEINQTIRQEMSSEQNFYRRDTKNNLLQLTITTADTPEYIKTAELIATMWRSLGVPTAIQTINSQQITKEIIKTRNYQILLYGEMAGGDPDPFPFWHSSQIDYPGLNLAMFSNRDADKILEDARGTTNEAERGKLYQKFQDILVTEVPAIFLYTPTHIMAINKEIKGVNINHIINPADRYRQINEWYIKTGWRWK</sequence>
<evidence type="ECO:0000256" key="4">
    <source>
        <dbReference type="SAM" id="Phobius"/>
    </source>
</evidence>
<dbReference type="SUPFAM" id="SSF53850">
    <property type="entry name" value="Periplasmic binding protein-like II"/>
    <property type="match status" value="1"/>
</dbReference>
<protein>
    <submittedName>
        <fullName evidence="6">Extracellular solute-binding protein</fullName>
    </submittedName>
</protein>
<dbReference type="PIRSF" id="PIRSF002741">
    <property type="entry name" value="MppA"/>
    <property type="match status" value="1"/>
</dbReference>
<dbReference type="EMBL" id="LBPO01000002">
    <property type="protein sequence ID" value="KKP59438.1"/>
    <property type="molecule type" value="Genomic_DNA"/>
</dbReference>
<dbReference type="AlphaFoldDB" id="A0A0G0AR18"/>
<feature type="domain" description="Solute-binding protein family 5" evidence="5">
    <location>
        <begin position="130"/>
        <end position="550"/>
    </location>
</feature>
<comment type="similarity">
    <text evidence="1">Belongs to the bacterial solute-binding protein 5 family.</text>
</comment>
<dbReference type="Gene3D" id="3.10.105.10">
    <property type="entry name" value="Dipeptide-binding Protein, Domain 3"/>
    <property type="match status" value="2"/>
</dbReference>
<dbReference type="Gene3D" id="3.40.190.10">
    <property type="entry name" value="Periplasmic binding protein-like II"/>
    <property type="match status" value="2"/>
</dbReference>
<dbReference type="PANTHER" id="PTHR30290:SF9">
    <property type="entry name" value="OLIGOPEPTIDE-BINDING PROTEIN APPA"/>
    <property type="match status" value="1"/>
</dbReference>
<dbReference type="GO" id="GO:0042597">
    <property type="term" value="C:periplasmic space"/>
    <property type="evidence" value="ECO:0007669"/>
    <property type="project" value="UniProtKB-ARBA"/>
</dbReference>
<evidence type="ECO:0000313" key="7">
    <source>
        <dbReference type="Proteomes" id="UP000034927"/>
    </source>
</evidence>
<dbReference type="PANTHER" id="PTHR30290">
    <property type="entry name" value="PERIPLASMIC BINDING COMPONENT OF ABC TRANSPORTER"/>
    <property type="match status" value="1"/>
</dbReference>
<proteinExistence type="inferred from homology"/>
<organism evidence="6 7">
    <name type="scientific">Candidatus Magasanikbacteria bacterium GW2011_GWC2_34_16</name>
    <dbReference type="NCBI Taxonomy" id="1619045"/>
    <lineage>
        <taxon>Bacteria</taxon>
        <taxon>Candidatus Magasanikiibacteriota</taxon>
    </lineage>
</organism>
<feature type="transmembrane region" description="Helical" evidence="4">
    <location>
        <begin position="55"/>
        <end position="76"/>
    </location>
</feature>
<name>A0A0G0AR18_9BACT</name>
<dbReference type="Gene3D" id="3.90.76.10">
    <property type="entry name" value="Dipeptide-binding Protein, Domain 1"/>
    <property type="match status" value="1"/>
</dbReference>
<dbReference type="GO" id="GO:0043190">
    <property type="term" value="C:ATP-binding cassette (ABC) transporter complex"/>
    <property type="evidence" value="ECO:0007669"/>
    <property type="project" value="InterPro"/>
</dbReference>
<gene>
    <name evidence="6" type="ORF">UR53_C0002G0052</name>
</gene>